<protein>
    <submittedName>
        <fullName evidence="1">Unnamed protein product</fullName>
    </submittedName>
</protein>
<dbReference type="InterPro" id="IPR002423">
    <property type="entry name" value="Cpn60/GroEL/TCP-1"/>
</dbReference>
<dbReference type="InterPro" id="IPR028790">
    <property type="entry name" value="MKKS"/>
</dbReference>
<dbReference type="PANTHER" id="PTHR46787:SF1">
    <property type="entry name" value="MOLECULAR CHAPERONE MKKS"/>
    <property type="match status" value="1"/>
</dbReference>
<sequence length="467" mass="50830">MEDADYTAFSLSATSISAVIRSIISTKSTTGLDEITMDTVVIPQIVQAFISVFGYVVEHPSESVPVQLLFAPGQKSLSKSQVWKQTVLLNLPWPSRGKCHGAKRSPLSPPICDVRVALFNITIEPLSDFEEEDPSGTSVNYSGSLSKFRLEALRQVGDRLERLGATAVLSQKIIPKYLQTYLAAKGIFTLDRLSATYIQSVQMLSGATILSDWRIDDSVVSSSLGFLSLITTQTLGSKRYIRLHRDSARHGAGSDKAYPVTTIALAASDRFAFDELSHVITTSLKTMAGLIDNPHVVAGGGCLEILLASMLRRRATQLRAPPENKVDRQASRTLRQLSQTVATFADCLENLASRLCGIHASSTDRAAMIEQVCQANSTFLWKTTALSGDDDLSTGQLHQFFGWNPRKRAVMPVLSYVYIEDDSGSGDERTIVDARILDTLQAKKDALVLAVESVSSLARISSVVSVP</sequence>
<gene>
    <name evidence="1" type="ORF">Plil01_001175400</name>
</gene>
<dbReference type="SUPFAM" id="SSF52029">
    <property type="entry name" value="GroEL apical domain-like"/>
    <property type="match status" value="1"/>
</dbReference>
<name>A0A9W6U9G6_9STRA</name>
<dbReference type="AlphaFoldDB" id="A0A9W6U9G6"/>
<evidence type="ECO:0000313" key="1">
    <source>
        <dbReference type="EMBL" id="GMF27999.1"/>
    </source>
</evidence>
<dbReference type="Pfam" id="PF00118">
    <property type="entry name" value="Cpn60_TCP1"/>
    <property type="match status" value="1"/>
</dbReference>
<comment type="caution">
    <text evidence="1">The sequence shown here is derived from an EMBL/GenBank/DDBJ whole genome shotgun (WGS) entry which is preliminary data.</text>
</comment>
<dbReference type="InterPro" id="IPR027409">
    <property type="entry name" value="GroEL-like_apical_dom_sf"/>
</dbReference>
<dbReference type="EMBL" id="BSXW01000690">
    <property type="protein sequence ID" value="GMF27999.1"/>
    <property type="molecule type" value="Genomic_DNA"/>
</dbReference>
<evidence type="ECO:0000313" key="2">
    <source>
        <dbReference type="Proteomes" id="UP001165083"/>
    </source>
</evidence>
<dbReference type="Proteomes" id="UP001165083">
    <property type="component" value="Unassembled WGS sequence"/>
</dbReference>
<dbReference type="GO" id="GO:0032502">
    <property type="term" value="P:developmental process"/>
    <property type="evidence" value="ECO:0007669"/>
    <property type="project" value="TreeGrafter"/>
</dbReference>
<dbReference type="Gene3D" id="3.50.7.10">
    <property type="entry name" value="GroEL"/>
    <property type="match status" value="1"/>
</dbReference>
<dbReference type="GO" id="GO:0051131">
    <property type="term" value="P:chaperone-mediated protein complex assembly"/>
    <property type="evidence" value="ECO:0007669"/>
    <property type="project" value="TreeGrafter"/>
</dbReference>
<reference evidence="1" key="1">
    <citation type="submission" date="2023-04" db="EMBL/GenBank/DDBJ databases">
        <title>Phytophthora lilii NBRC 32176.</title>
        <authorList>
            <person name="Ichikawa N."/>
            <person name="Sato H."/>
            <person name="Tonouchi N."/>
        </authorList>
    </citation>
    <scope>NUCLEOTIDE SEQUENCE</scope>
    <source>
        <strain evidence="1">NBRC 32176</strain>
    </source>
</reference>
<dbReference type="PANTHER" id="PTHR46787">
    <property type="entry name" value="SYNDROMES PUTATIVE CHAPERONIN-RELATED"/>
    <property type="match status" value="1"/>
</dbReference>
<proteinExistence type="predicted"/>
<accession>A0A9W6U9G6</accession>
<dbReference type="OrthoDB" id="528704at2759"/>
<dbReference type="GO" id="GO:0005634">
    <property type="term" value="C:nucleus"/>
    <property type="evidence" value="ECO:0007669"/>
    <property type="project" value="TreeGrafter"/>
</dbReference>
<dbReference type="GO" id="GO:0060271">
    <property type="term" value="P:cilium assembly"/>
    <property type="evidence" value="ECO:0007669"/>
    <property type="project" value="InterPro"/>
</dbReference>
<dbReference type="GO" id="GO:0005737">
    <property type="term" value="C:cytoplasm"/>
    <property type="evidence" value="ECO:0007669"/>
    <property type="project" value="TreeGrafter"/>
</dbReference>
<dbReference type="GO" id="GO:0051082">
    <property type="term" value="F:unfolded protein binding"/>
    <property type="evidence" value="ECO:0007669"/>
    <property type="project" value="InterPro"/>
</dbReference>
<dbReference type="Gene3D" id="1.10.560.10">
    <property type="entry name" value="GroEL-like equatorial domain"/>
    <property type="match status" value="1"/>
</dbReference>
<dbReference type="InterPro" id="IPR027413">
    <property type="entry name" value="GROEL-like_equatorial_sf"/>
</dbReference>
<organism evidence="1 2">
    <name type="scientific">Phytophthora lilii</name>
    <dbReference type="NCBI Taxonomy" id="2077276"/>
    <lineage>
        <taxon>Eukaryota</taxon>
        <taxon>Sar</taxon>
        <taxon>Stramenopiles</taxon>
        <taxon>Oomycota</taxon>
        <taxon>Peronosporomycetes</taxon>
        <taxon>Peronosporales</taxon>
        <taxon>Peronosporaceae</taxon>
        <taxon>Phytophthora</taxon>
    </lineage>
</organism>
<dbReference type="GO" id="GO:0005524">
    <property type="term" value="F:ATP binding"/>
    <property type="evidence" value="ECO:0007669"/>
    <property type="project" value="InterPro"/>
</dbReference>
<keyword evidence="2" id="KW-1185">Reference proteome</keyword>
<dbReference type="GO" id="GO:0006457">
    <property type="term" value="P:protein folding"/>
    <property type="evidence" value="ECO:0007669"/>
    <property type="project" value="InterPro"/>
</dbReference>